<dbReference type="EMBL" id="CAKMRJ010005634">
    <property type="protein sequence ID" value="CAH1450467.1"/>
    <property type="molecule type" value="Genomic_DNA"/>
</dbReference>
<evidence type="ECO:0000259" key="1">
    <source>
        <dbReference type="Pfam" id="PF00076"/>
    </source>
</evidence>
<reference evidence="2 3" key="1">
    <citation type="submission" date="2022-01" db="EMBL/GenBank/DDBJ databases">
        <authorList>
            <person name="Xiong W."/>
            <person name="Schranz E."/>
        </authorList>
    </citation>
    <scope>NUCLEOTIDE SEQUENCE [LARGE SCALE GENOMIC DNA]</scope>
</reference>
<dbReference type="InterPro" id="IPR012677">
    <property type="entry name" value="Nucleotide-bd_a/b_plait_sf"/>
</dbReference>
<name>A0AAU9PLD1_9ASTR</name>
<sequence length="125" mass="13969">MMDSRSLDDPSVCILPGGTNKKEIRGLCEKFGLLVDIYLAGRRDASGSFFAFVRFANVGNLEVVVDALNRIYLRGNNFLANLAKHLRKQSSVGHSVSWRLLSRLFHLWVARILFIAGTIDLSLMS</sequence>
<dbReference type="Pfam" id="PF00076">
    <property type="entry name" value="RRM_1"/>
    <property type="match status" value="1"/>
</dbReference>
<dbReference type="Gene3D" id="3.30.70.330">
    <property type="match status" value="1"/>
</dbReference>
<feature type="domain" description="RRM" evidence="1">
    <location>
        <begin position="15"/>
        <end position="77"/>
    </location>
</feature>
<dbReference type="SUPFAM" id="SSF54928">
    <property type="entry name" value="RNA-binding domain, RBD"/>
    <property type="match status" value="1"/>
</dbReference>
<proteinExistence type="predicted"/>
<dbReference type="GO" id="GO:0003723">
    <property type="term" value="F:RNA binding"/>
    <property type="evidence" value="ECO:0007669"/>
    <property type="project" value="InterPro"/>
</dbReference>
<dbReference type="InterPro" id="IPR035979">
    <property type="entry name" value="RBD_domain_sf"/>
</dbReference>
<comment type="caution">
    <text evidence="2">The sequence shown here is derived from an EMBL/GenBank/DDBJ whole genome shotgun (WGS) entry which is preliminary data.</text>
</comment>
<dbReference type="Proteomes" id="UP001157418">
    <property type="component" value="Unassembled WGS sequence"/>
</dbReference>
<evidence type="ECO:0000313" key="3">
    <source>
        <dbReference type="Proteomes" id="UP001157418"/>
    </source>
</evidence>
<dbReference type="InterPro" id="IPR000504">
    <property type="entry name" value="RRM_dom"/>
</dbReference>
<gene>
    <name evidence="2" type="ORF">LVIROSA_LOCUS35892</name>
</gene>
<dbReference type="CDD" id="cd00590">
    <property type="entry name" value="RRM_SF"/>
    <property type="match status" value="1"/>
</dbReference>
<keyword evidence="3" id="KW-1185">Reference proteome</keyword>
<evidence type="ECO:0000313" key="2">
    <source>
        <dbReference type="EMBL" id="CAH1450467.1"/>
    </source>
</evidence>
<organism evidence="2 3">
    <name type="scientific">Lactuca virosa</name>
    <dbReference type="NCBI Taxonomy" id="75947"/>
    <lineage>
        <taxon>Eukaryota</taxon>
        <taxon>Viridiplantae</taxon>
        <taxon>Streptophyta</taxon>
        <taxon>Embryophyta</taxon>
        <taxon>Tracheophyta</taxon>
        <taxon>Spermatophyta</taxon>
        <taxon>Magnoliopsida</taxon>
        <taxon>eudicotyledons</taxon>
        <taxon>Gunneridae</taxon>
        <taxon>Pentapetalae</taxon>
        <taxon>asterids</taxon>
        <taxon>campanulids</taxon>
        <taxon>Asterales</taxon>
        <taxon>Asteraceae</taxon>
        <taxon>Cichorioideae</taxon>
        <taxon>Cichorieae</taxon>
        <taxon>Lactucinae</taxon>
        <taxon>Lactuca</taxon>
    </lineage>
</organism>
<accession>A0AAU9PLD1</accession>
<protein>
    <recommendedName>
        <fullName evidence="1">RRM domain-containing protein</fullName>
    </recommendedName>
</protein>
<dbReference type="AlphaFoldDB" id="A0AAU9PLD1"/>